<evidence type="ECO:0000313" key="2">
    <source>
        <dbReference type="Proteomes" id="UP000728032"/>
    </source>
</evidence>
<sequence length="63" mass="7312">MLGDYLNVNCTIRQMIYETSQPRLEWFIHNQKATQLSRSKILNSKPVKTNDALSVIINVNHII</sequence>
<proteinExistence type="predicted"/>
<dbReference type="EMBL" id="OC932149">
    <property type="protein sequence ID" value="CAD7659408.1"/>
    <property type="molecule type" value="Genomic_DNA"/>
</dbReference>
<accession>A0A7R9QWH9</accession>
<name>A0A7R9QWH9_9ACAR</name>
<keyword evidence="2" id="KW-1185">Reference proteome</keyword>
<dbReference type="Proteomes" id="UP000728032">
    <property type="component" value="Unassembled WGS sequence"/>
</dbReference>
<gene>
    <name evidence="1" type="ORF">ONB1V03_LOCUS16004</name>
</gene>
<organism evidence="1">
    <name type="scientific">Oppiella nova</name>
    <dbReference type="NCBI Taxonomy" id="334625"/>
    <lineage>
        <taxon>Eukaryota</taxon>
        <taxon>Metazoa</taxon>
        <taxon>Ecdysozoa</taxon>
        <taxon>Arthropoda</taxon>
        <taxon>Chelicerata</taxon>
        <taxon>Arachnida</taxon>
        <taxon>Acari</taxon>
        <taxon>Acariformes</taxon>
        <taxon>Sarcoptiformes</taxon>
        <taxon>Oribatida</taxon>
        <taxon>Brachypylina</taxon>
        <taxon>Oppioidea</taxon>
        <taxon>Oppiidae</taxon>
        <taxon>Oppiella</taxon>
    </lineage>
</organism>
<reference evidence="1" key="1">
    <citation type="submission" date="2020-11" db="EMBL/GenBank/DDBJ databases">
        <authorList>
            <person name="Tran Van P."/>
        </authorList>
    </citation>
    <scope>NUCLEOTIDE SEQUENCE</scope>
</reference>
<dbReference type="OrthoDB" id="6488860at2759"/>
<dbReference type="AlphaFoldDB" id="A0A7R9QWH9"/>
<feature type="non-terminal residue" evidence="1">
    <location>
        <position position="63"/>
    </location>
</feature>
<protein>
    <submittedName>
        <fullName evidence="1">Uncharacterized protein</fullName>
    </submittedName>
</protein>
<evidence type="ECO:0000313" key="1">
    <source>
        <dbReference type="EMBL" id="CAD7659408.1"/>
    </source>
</evidence>
<dbReference type="EMBL" id="CAJPVJ010017324">
    <property type="protein sequence ID" value="CAG2176570.1"/>
    <property type="molecule type" value="Genomic_DNA"/>
</dbReference>